<evidence type="ECO:0000259" key="15">
    <source>
        <dbReference type="PROSITE" id="PS50113"/>
    </source>
</evidence>
<organism evidence="16 17">
    <name type="scientific">Leptospira tipperaryensis</name>
    <dbReference type="NCBI Taxonomy" id="2564040"/>
    <lineage>
        <taxon>Bacteria</taxon>
        <taxon>Pseudomonadati</taxon>
        <taxon>Spirochaetota</taxon>
        <taxon>Spirochaetia</taxon>
        <taxon>Leptospirales</taxon>
        <taxon>Leptospiraceae</taxon>
        <taxon>Leptospira</taxon>
    </lineage>
</organism>
<evidence type="ECO:0000256" key="6">
    <source>
        <dbReference type="ARBA" id="ARBA00022777"/>
    </source>
</evidence>
<dbReference type="Gene3D" id="1.10.287.130">
    <property type="match status" value="1"/>
</dbReference>
<keyword evidence="3 11" id="KW-0597">Phosphoprotein</keyword>
<dbReference type="InterPro" id="IPR004358">
    <property type="entry name" value="Sig_transdc_His_kin-like_C"/>
</dbReference>
<evidence type="ECO:0000256" key="5">
    <source>
        <dbReference type="ARBA" id="ARBA00022741"/>
    </source>
</evidence>
<dbReference type="InterPro" id="IPR036890">
    <property type="entry name" value="HATPase_C_sf"/>
</dbReference>
<evidence type="ECO:0000313" key="17">
    <source>
        <dbReference type="Proteomes" id="UP000094197"/>
    </source>
</evidence>
<comment type="catalytic activity">
    <reaction evidence="1">
        <text>ATP + protein L-histidine = ADP + protein N-phospho-L-histidine.</text>
        <dbReference type="EC" id="2.7.13.3"/>
    </reaction>
</comment>
<evidence type="ECO:0000256" key="4">
    <source>
        <dbReference type="ARBA" id="ARBA00022679"/>
    </source>
</evidence>
<dbReference type="InterPro" id="IPR013655">
    <property type="entry name" value="PAS_fold_3"/>
</dbReference>
<dbReference type="Proteomes" id="UP000094197">
    <property type="component" value="Chromosome 1"/>
</dbReference>
<dbReference type="FunFam" id="3.30.565.10:FF:000010">
    <property type="entry name" value="Sensor histidine kinase RcsC"/>
    <property type="match status" value="1"/>
</dbReference>
<dbReference type="InterPro" id="IPR005467">
    <property type="entry name" value="His_kinase_dom"/>
</dbReference>
<dbReference type="InterPro" id="IPR000014">
    <property type="entry name" value="PAS"/>
</dbReference>
<dbReference type="SUPFAM" id="SSF52172">
    <property type="entry name" value="CheY-like"/>
    <property type="match status" value="2"/>
</dbReference>
<dbReference type="FunFam" id="1.10.287.130:FF:000002">
    <property type="entry name" value="Two-component osmosensing histidine kinase"/>
    <property type="match status" value="1"/>
</dbReference>
<dbReference type="Pfam" id="PF00512">
    <property type="entry name" value="HisKA"/>
    <property type="match status" value="1"/>
</dbReference>
<dbReference type="PROSITE" id="PS50112">
    <property type="entry name" value="PAS"/>
    <property type="match status" value="1"/>
</dbReference>
<dbReference type="Gene3D" id="2.10.70.100">
    <property type="match status" value="1"/>
</dbReference>
<evidence type="ECO:0000259" key="14">
    <source>
        <dbReference type="PROSITE" id="PS50112"/>
    </source>
</evidence>
<evidence type="ECO:0000256" key="8">
    <source>
        <dbReference type="ARBA" id="ARBA00023012"/>
    </source>
</evidence>
<feature type="domain" description="PAC" evidence="15">
    <location>
        <begin position="467"/>
        <end position="518"/>
    </location>
</feature>
<dbReference type="GO" id="GO:0000155">
    <property type="term" value="F:phosphorelay sensor kinase activity"/>
    <property type="evidence" value="ECO:0007669"/>
    <property type="project" value="InterPro"/>
</dbReference>
<evidence type="ECO:0000256" key="2">
    <source>
        <dbReference type="ARBA" id="ARBA00012438"/>
    </source>
</evidence>
<reference evidence="16 17" key="1">
    <citation type="submission" date="2016-04" db="EMBL/GenBank/DDBJ databases">
        <title>Complete genome seqeunce of Leptospira alstonii serovar Room22.</title>
        <authorList>
            <person name="Nally J.E."/>
            <person name="Bayles D.O."/>
            <person name="Hurley D."/>
            <person name="Fanning S."/>
            <person name="McMahon B.J."/>
            <person name="Arent Z."/>
        </authorList>
    </citation>
    <scope>NUCLEOTIDE SEQUENCE [LARGE SCALE GENOMIC DNA]</scope>
    <source>
        <strain evidence="16 17">GWTS #1</strain>
    </source>
</reference>
<dbReference type="Pfam" id="PF02518">
    <property type="entry name" value="HATPase_c"/>
    <property type="match status" value="1"/>
</dbReference>
<dbReference type="Pfam" id="PF00072">
    <property type="entry name" value="Response_reg"/>
    <property type="match status" value="2"/>
</dbReference>
<sequence length="1166" mass="132534">MPNSLEQELHLWIQKDSTLFDWIQNRALDGLWILDLESEKNFWCDRRFLRTLDYEPSFENHGSILTQETIREMDQLAGKVKKGNSTETDGLFSFRSKSNLTLLKSHIKILRNEEGIAYLLLGGVDDSEKILKTKTSENLNEYFRSILDALPALIGYWDANLINRFANEAYLQWFGMAPQDILGKHIREILGESLYEQNLPYIENVLQGKEQSFERTIPMPEGKPAKKTIAQYIPDIKDGKLAGFFVIVNDITSIKQTTELLRKSEIELNTLFESLPVGVTLLNHNHDVVKINPALGQILSIDNERLEKGYYKNRIYYKADGTRYSLEELPSYKARTKNYVVKDEVVGIQIENGSVIWTKVTALPLDLPDYSVMILTYDITESKNFESELIKAKGLLEQTSKLVRIGAWDADLKTGIGTWSSVTKEMHEVPADFVPTIEHGLRFVKEGESRTKVSEAVEKLITNGIPYDIEMQLVTAKGNELWVRSVANAEFENGICIRIYGAIYDIDERKKTEIALFMERSRLLAFVEHAPAAVAMLDTEIKYIAVSERWLAEYHLQGRDILGLSHYEVFPNISQEWKETHQRCLSGEVLKNDEDVWRPAGWEQDQYLRWEVRPWYQLDGTIGGIMMFTQDITESCQQREELKKAKIVAERASSAKSEFLANMSHEIRTPLNGIIGFTDLLLRTNLDATQHQYMMTVYQSAGSLLDVINDILDFSKIEAGKLELSYEMTDVLELGSQVVNTIKFQAHKKNLELLVNIYPSVPKFVNTDNVRLKQIIVNLFSNAIKFTEEGEIEFKIEVLEKVSEKESVLRFSVSDTGIGIAQENQKRIFDAFSQEDASTTRRFGGTGLGLTISNQILAMMKSKLELESKIGVGSTFFFDLKMEILESNQTNQWPRFETVKNILIVDDNDNNRKILEEMLKLSNIPCELVRSGTEAIEKISSGNRYDFVLLDYHMPFMDGIETAKIIRQKLDVPAEEQPIILLSSASDDSSTIEESQAIGIQEVITKPIYIRELYDLIGRNQILKKPYSQKSEIKTGEATPAIRKAVKILIAEDNPVNMLLTKSIIARILPAAKIVEAGNGLEAVEQNLKSMPDLIFMDIQMPEMNGYEAALAIRGLEMERRVPIIALTAGIVSGEREKCIEAGMDDYVSKPAVQADFTKVILKWLA</sequence>
<evidence type="ECO:0000256" key="1">
    <source>
        <dbReference type="ARBA" id="ARBA00000085"/>
    </source>
</evidence>
<dbReference type="Pfam" id="PF08448">
    <property type="entry name" value="PAS_4"/>
    <property type="match status" value="2"/>
</dbReference>
<proteinExistence type="predicted"/>
<protein>
    <recommendedName>
        <fullName evidence="10">Sensory/regulatory protein RpfC</fullName>
        <ecNumber evidence="2">2.7.13.3</ecNumber>
    </recommendedName>
</protein>
<keyword evidence="5" id="KW-0547">Nucleotide-binding</keyword>
<keyword evidence="17" id="KW-1185">Reference proteome</keyword>
<dbReference type="SMART" id="SM00387">
    <property type="entry name" value="HATPase_c"/>
    <property type="match status" value="1"/>
</dbReference>
<dbReference type="CDD" id="cd00082">
    <property type="entry name" value="HisKA"/>
    <property type="match status" value="1"/>
</dbReference>
<dbReference type="InterPro" id="IPR011006">
    <property type="entry name" value="CheY-like_superfamily"/>
</dbReference>
<evidence type="ECO:0000259" key="13">
    <source>
        <dbReference type="PROSITE" id="PS50110"/>
    </source>
</evidence>
<dbReference type="InterPro" id="IPR000700">
    <property type="entry name" value="PAS-assoc_C"/>
</dbReference>
<dbReference type="EC" id="2.7.13.3" evidence="2"/>
<evidence type="ECO:0000313" key="16">
    <source>
        <dbReference type="EMBL" id="AOP33015.1"/>
    </source>
</evidence>
<dbReference type="Gene3D" id="3.30.450.20">
    <property type="entry name" value="PAS domain"/>
    <property type="match status" value="4"/>
</dbReference>
<dbReference type="InterPro" id="IPR013656">
    <property type="entry name" value="PAS_4"/>
</dbReference>
<evidence type="ECO:0000259" key="12">
    <source>
        <dbReference type="PROSITE" id="PS50109"/>
    </source>
</evidence>
<dbReference type="NCBIfam" id="TIGR00229">
    <property type="entry name" value="sensory_box"/>
    <property type="match status" value="2"/>
</dbReference>
<dbReference type="GO" id="GO:0005524">
    <property type="term" value="F:ATP binding"/>
    <property type="evidence" value="ECO:0007669"/>
    <property type="project" value="UniProtKB-KW"/>
</dbReference>
<dbReference type="SUPFAM" id="SSF55785">
    <property type="entry name" value="PYP-like sensor domain (PAS domain)"/>
    <property type="match status" value="5"/>
</dbReference>
<name>A0A1D7UTX9_9LEPT</name>
<dbReference type="Gene3D" id="3.40.50.2300">
    <property type="match status" value="2"/>
</dbReference>
<evidence type="ECO:0000256" key="9">
    <source>
        <dbReference type="ARBA" id="ARBA00064003"/>
    </source>
</evidence>
<dbReference type="PROSITE" id="PS50113">
    <property type="entry name" value="PAC"/>
    <property type="match status" value="1"/>
</dbReference>
<dbReference type="PANTHER" id="PTHR45339">
    <property type="entry name" value="HYBRID SIGNAL TRANSDUCTION HISTIDINE KINASE J"/>
    <property type="match status" value="1"/>
</dbReference>
<dbReference type="SMART" id="SM00448">
    <property type="entry name" value="REC"/>
    <property type="match status" value="2"/>
</dbReference>
<dbReference type="InterPro" id="IPR035965">
    <property type="entry name" value="PAS-like_dom_sf"/>
</dbReference>
<keyword evidence="7" id="KW-0067">ATP-binding</keyword>
<keyword evidence="6" id="KW-0418">Kinase</keyword>
<feature type="domain" description="PAS" evidence="14">
    <location>
        <begin position="139"/>
        <end position="209"/>
    </location>
</feature>
<dbReference type="EMBL" id="CP015217">
    <property type="protein sequence ID" value="AOP33015.1"/>
    <property type="molecule type" value="Genomic_DNA"/>
</dbReference>
<dbReference type="CDD" id="cd16922">
    <property type="entry name" value="HATPase_EvgS-ArcB-TorS-like"/>
    <property type="match status" value="1"/>
</dbReference>
<dbReference type="KEGG" id="laj:A0128_03525"/>
<feature type="domain" description="Histidine kinase" evidence="12">
    <location>
        <begin position="662"/>
        <end position="884"/>
    </location>
</feature>
<gene>
    <name evidence="16" type="ORF">A0128_03525</name>
</gene>
<accession>A0A1D7UTX9</accession>
<dbReference type="InterPro" id="IPR036097">
    <property type="entry name" value="HisK_dim/P_sf"/>
</dbReference>
<dbReference type="SUPFAM" id="SSF55874">
    <property type="entry name" value="ATPase domain of HSP90 chaperone/DNA topoisomerase II/histidine kinase"/>
    <property type="match status" value="1"/>
</dbReference>
<feature type="modified residue" description="4-aspartylphosphate" evidence="11">
    <location>
        <position position="1098"/>
    </location>
</feature>
<comment type="subunit">
    <text evidence="9">At low DSF concentrations, interacts with RpfF.</text>
</comment>
<dbReference type="OrthoDB" id="6192248at2"/>
<dbReference type="InterPro" id="IPR003594">
    <property type="entry name" value="HATPase_dom"/>
</dbReference>
<dbReference type="InterPro" id="IPR001789">
    <property type="entry name" value="Sig_transdc_resp-reg_receiver"/>
</dbReference>
<evidence type="ECO:0000256" key="3">
    <source>
        <dbReference type="ARBA" id="ARBA00022553"/>
    </source>
</evidence>
<dbReference type="InterPro" id="IPR003661">
    <property type="entry name" value="HisK_dim/P_dom"/>
</dbReference>
<feature type="domain" description="Response regulatory" evidence="13">
    <location>
        <begin position="901"/>
        <end position="1021"/>
    </location>
</feature>
<dbReference type="PROSITE" id="PS50110">
    <property type="entry name" value="RESPONSE_REGULATORY"/>
    <property type="match status" value="2"/>
</dbReference>
<dbReference type="CDD" id="cd17546">
    <property type="entry name" value="REC_hyHK_CKI1_RcsC-like"/>
    <property type="match status" value="2"/>
</dbReference>
<dbReference type="AlphaFoldDB" id="A0A1D7UTX9"/>
<keyword evidence="8" id="KW-0902">Two-component regulatory system</keyword>
<dbReference type="SMART" id="SM00388">
    <property type="entry name" value="HisKA"/>
    <property type="match status" value="1"/>
</dbReference>
<dbReference type="PROSITE" id="PS50109">
    <property type="entry name" value="HIS_KIN"/>
    <property type="match status" value="1"/>
</dbReference>
<dbReference type="RefSeq" id="WP_069606259.1">
    <property type="nucleotide sequence ID" value="NZ_CP015217.1"/>
</dbReference>
<evidence type="ECO:0000256" key="11">
    <source>
        <dbReference type="PROSITE-ProRule" id="PRU00169"/>
    </source>
</evidence>
<dbReference type="SMART" id="SM00091">
    <property type="entry name" value="PAS"/>
    <property type="match status" value="4"/>
</dbReference>
<keyword evidence="4" id="KW-0808">Transferase</keyword>
<dbReference type="CDD" id="cd00130">
    <property type="entry name" value="PAS"/>
    <property type="match status" value="1"/>
</dbReference>
<dbReference type="PRINTS" id="PR00344">
    <property type="entry name" value="BCTRLSENSOR"/>
</dbReference>
<dbReference type="PANTHER" id="PTHR45339:SF1">
    <property type="entry name" value="HYBRID SIGNAL TRANSDUCTION HISTIDINE KINASE J"/>
    <property type="match status" value="1"/>
</dbReference>
<evidence type="ECO:0000256" key="10">
    <source>
        <dbReference type="ARBA" id="ARBA00068150"/>
    </source>
</evidence>
<evidence type="ECO:0000256" key="7">
    <source>
        <dbReference type="ARBA" id="ARBA00022840"/>
    </source>
</evidence>
<feature type="modified residue" description="4-aspartylphosphate" evidence="11">
    <location>
        <position position="951"/>
    </location>
</feature>
<dbReference type="SUPFAM" id="SSF47384">
    <property type="entry name" value="Homodimeric domain of signal transducing histidine kinase"/>
    <property type="match status" value="1"/>
</dbReference>
<dbReference type="Pfam" id="PF08447">
    <property type="entry name" value="PAS_3"/>
    <property type="match status" value="1"/>
</dbReference>
<feature type="domain" description="Response regulatory" evidence="13">
    <location>
        <begin position="1047"/>
        <end position="1165"/>
    </location>
</feature>
<dbReference type="Gene3D" id="3.30.565.10">
    <property type="entry name" value="Histidine kinase-like ATPase, C-terminal domain"/>
    <property type="match status" value="1"/>
</dbReference>